<dbReference type="Gene3D" id="3.40.50.620">
    <property type="entry name" value="HUPs"/>
    <property type="match status" value="1"/>
</dbReference>
<evidence type="ECO:0000256" key="1">
    <source>
        <dbReference type="ARBA" id="ARBA00001932"/>
    </source>
</evidence>
<protein>
    <recommendedName>
        <fullName evidence="4">Deoxyribodipyrimidine photo-lyase</fullName>
        <ecNumber evidence="3">4.1.99.3</ecNumber>
    </recommendedName>
    <alternativeName>
        <fullName evidence="8">DNA photolyase</fullName>
    </alternativeName>
    <alternativeName>
        <fullName evidence="11">Photoreactivating enzyme</fullName>
    </alternativeName>
</protein>
<keyword evidence="6 12" id="KW-0274">FAD</keyword>
<dbReference type="Pfam" id="PF00875">
    <property type="entry name" value="DNA_photolyase"/>
    <property type="match status" value="1"/>
</dbReference>
<evidence type="ECO:0000313" key="16">
    <source>
        <dbReference type="EMBL" id="RAJ98824.1"/>
    </source>
</evidence>
<dbReference type="InterPro" id="IPR018394">
    <property type="entry name" value="DNA_photolyase_1_CS_C"/>
</dbReference>
<dbReference type="GO" id="GO:0003677">
    <property type="term" value="F:DNA binding"/>
    <property type="evidence" value="ECO:0007669"/>
    <property type="project" value="TreeGrafter"/>
</dbReference>
<comment type="caution">
    <text evidence="16">The sequence shown here is derived from an EMBL/GenBank/DDBJ whole genome shotgun (WGS) entry which is preliminary data.</text>
</comment>
<feature type="binding site" evidence="12">
    <location>
        <begin position="272"/>
        <end position="279"/>
    </location>
    <ligand>
        <name>FAD</name>
        <dbReference type="ChEBI" id="CHEBI:57692"/>
    </ligand>
</feature>
<organism evidence="16 18">
    <name type="scientific">Aliidiomarina maris</name>
    <dbReference type="NCBI Taxonomy" id="531312"/>
    <lineage>
        <taxon>Bacteria</taxon>
        <taxon>Pseudomonadati</taxon>
        <taxon>Pseudomonadota</taxon>
        <taxon>Gammaproteobacteria</taxon>
        <taxon>Alteromonadales</taxon>
        <taxon>Idiomarinaceae</taxon>
        <taxon>Aliidiomarina</taxon>
    </lineage>
</organism>
<keyword evidence="7 14" id="KW-0157">Chromophore</keyword>
<dbReference type="FunFam" id="1.10.579.10:FF:000003">
    <property type="entry name" value="Deoxyribodipyrimidine photo-lyase"/>
    <property type="match status" value="1"/>
</dbReference>
<evidence type="ECO:0000313" key="18">
    <source>
        <dbReference type="Proteomes" id="UP000249203"/>
    </source>
</evidence>
<dbReference type="InterPro" id="IPR002081">
    <property type="entry name" value="Cryptochrome/DNA_photolyase_1"/>
</dbReference>
<evidence type="ECO:0000256" key="2">
    <source>
        <dbReference type="ARBA" id="ARBA00005862"/>
    </source>
</evidence>
<evidence type="ECO:0000256" key="10">
    <source>
        <dbReference type="ARBA" id="ARBA00059220"/>
    </source>
</evidence>
<reference evidence="17 19" key="1">
    <citation type="journal article" date="2018" name="Front. Microbiol.">
        <title>Genome-Based Analysis Reveals the Taxonomy and Diversity of the Family Idiomarinaceae.</title>
        <authorList>
            <person name="Liu Y."/>
            <person name="Lai Q."/>
            <person name="Shao Z."/>
        </authorList>
    </citation>
    <scope>NUCLEOTIDE SEQUENCE [LARGE SCALE GENOMIC DNA]</scope>
    <source>
        <strain evidence="17 19">CF12-14</strain>
    </source>
</reference>
<dbReference type="Proteomes" id="UP000249203">
    <property type="component" value="Unassembled WGS sequence"/>
</dbReference>
<dbReference type="SUPFAM" id="SSF52425">
    <property type="entry name" value="Cryptochrome/photolyase, N-terminal domain"/>
    <property type="match status" value="1"/>
</dbReference>
<evidence type="ECO:0000256" key="8">
    <source>
        <dbReference type="ARBA" id="ARBA00031671"/>
    </source>
</evidence>
<dbReference type="PRINTS" id="PR00147">
    <property type="entry name" value="DNAPHOTLYASE"/>
</dbReference>
<accession>A0A327X0K6</accession>
<feature type="domain" description="Photolyase/cryptochrome alpha/beta" evidence="15">
    <location>
        <begin position="1"/>
        <end position="134"/>
    </location>
</feature>
<keyword evidence="16" id="KW-0456">Lyase</keyword>
<proteinExistence type="inferred from homology"/>
<comment type="cofactor">
    <cofactor evidence="12">
        <name>FAD</name>
        <dbReference type="ChEBI" id="CHEBI:57692"/>
    </cofactor>
    <text evidence="12">Binds 1 FAD per subunit.</text>
</comment>
<dbReference type="Gene3D" id="1.10.579.10">
    <property type="entry name" value="DNA Cyclobutane Dipyrimidine Photolyase, subunit A, domain 3"/>
    <property type="match status" value="1"/>
</dbReference>
<dbReference type="InterPro" id="IPR036134">
    <property type="entry name" value="Crypto/Photolyase_FAD-like_sf"/>
</dbReference>
<feature type="site" description="Electron transfer via tryptophanyl radical" evidence="13">
    <location>
        <position position="380"/>
    </location>
</feature>
<feature type="binding site" evidence="12">
    <location>
        <position position="218"/>
    </location>
    <ligand>
        <name>FAD</name>
        <dbReference type="ChEBI" id="CHEBI:57692"/>
    </ligand>
</feature>
<evidence type="ECO:0000256" key="11">
    <source>
        <dbReference type="ARBA" id="ARBA00083107"/>
    </source>
</evidence>
<keyword evidence="5 12" id="KW-0285">Flavoprotein</keyword>
<dbReference type="InterPro" id="IPR014729">
    <property type="entry name" value="Rossmann-like_a/b/a_fold"/>
</dbReference>
<dbReference type="NCBIfam" id="NF007955">
    <property type="entry name" value="PRK10674.1"/>
    <property type="match status" value="1"/>
</dbReference>
<dbReference type="PROSITE" id="PS00394">
    <property type="entry name" value="DNA_PHOTOLYASES_1_1"/>
    <property type="match status" value="1"/>
</dbReference>
<evidence type="ECO:0000313" key="19">
    <source>
        <dbReference type="Proteomes" id="UP000287865"/>
    </source>
</evidence>
<dbReference type="GO" id="GO:0071949">
    <property type="term" value="F:FAD binding"/>
    <property type="evidence" value="ECO:0007669"/>
    <property type="project" value="TreeGrafter"/>
</dbReference>
<dbReference type="InterPro" id="IPR005101">
    <property type="entry name" value="Cryptochr/Photolyase_FAD-bd"/>
</dbReference>
<evidence type="ECO:0000259" key="15">
    <source>
        <dbReference type="PROSITE" id="PS51645"/>
    </source>
</evidence>
<dbReference type="Pfam" id="PF03441">
    <property type="entry name" value="FAD_binding_7"/>
    <property type="match status" value="1"/>
</dbReference>
<comment type="similarity">
    <text evidence="14">Belongs to the DNA photolyase family.</text>
</comment>
<dbReference type="SUPFAM" id="SSF48173">
    <property type="entry name" value="Cryptochrome/photolyase FAD-binding domain"/>
    <property type="match status" value="1"/>
</dbReference>
<gene>
    <name evidence="16" type="ORF">B0I24_10425</name>
    <name evidence="17" type="ORF">CWE07_05700</name>
</gene>
<comment type="similarity">
    <text evidence="2">Belongs to the DNA photolyase class-1 family.</text>
</comment>
<evidence type="ECO:0000256" key="13">
    <source>
        <dbReference type="PIRSR" id="PIRSR602081-2"/>
    </source>
</evidence>
<evidence type="ECO:0000256" key="6">
    <source>
        <dbReference type="ARBA" id="ARBA00022827"/>
    </source>
</evidence>
<feature type="site" description="Electron transfer via tryptophanyl radical" evidence="13">
    <location>
        <position position="357"/>
    </location>
</feature>
<reference evidence="16 18" key="2">
    <citation type="submission" date="2018-06" db="EMBL/GenBank/DDBJ databases">
        <title>Genomic Encyclopedia of Type Strains, Phase III (KMG-III): the genomes of soil and plant-associated and newly described type strains.</title>
        <authorList>
            <person name="Whitman W."/>
        </authorList>
    </citation>
    <scope>NUCLEOTIDE SEQUENCE [LARGE SCALE GENOMIC DNA]</scope>
    <source>
        <strain evidence="16 18">CGMCC 1.15366</strain>
    </source>
</reference>
<comment type="function">
    <text evidence="10">Involved in repair of UV radiation-induced DNA damage. Catalyzes the light-dependent monomerization (300-600 nm) of cyclobutyl pyrimidine dimers (in cis-syn configuration), which are formed between adjacent bases on the same DNA strand upon exposure to ultraviolet radiation.</text>
</comment>
<evidence type="ECO:0000313" key="17">
    <source>
        <dbReference type="EMBL" id="RUO24972.1"/>
    </source>
</evidence>
<dbReference type="InterPro" id="IPR006050">
    <property type="entry name" value="DNA_photolyase_N"/>
</dbReference>
<dbReference type="AlphaFoldDB" id="A0A327X0K6"/>
<feature type="binding site" evidence="12">
    <location>
        <begin position="230"/>
        <end position="234"/>
    </location>
    <ligand>
        <name>FAD</name>
        <dbReference type="ChEBI" id="CHEBI:57692"/>
    </ligand>
</feature>
<feature type="site" description="Electron transfer via tryptophanyl radical" evidence="13">
    <location>
        <position position="304"/>
    </location>
</feature>
<sequence length="471" mass="54672">MTALVWFRQDLRITDNQALLQACSNHQHVIAVVCSWPEQWQQHDWAPIKADLYERQANHLGQALAAKGIQLHHIELDTYAGTPKALHQFCQKHNVEALYANRDYPLDEVRRDRAVNAWLEEHEIECHWFDSNVLLEPGSVTPKTAGYYKKFTPFFKSWLALLAHRGLTQPGRIVSRSECEFTPIQIRYDKRDASSWAASEDAIKQRLRRFTDEQVQDYARARDLPALDATSRLSPFFELGVISPVTVARMLQQQSPDFPHGLNQGAHTWLSELAWREFYLHLMYAVPRLSMGKAFLEYTDAYPWRANDSDFKRWCEGNTGFPIVDAGMRQLKAEGWMHNRVRMIVANFLVKDLRLDWRLGERHFMQNLIDGSFAANNGGWQWSASTGTDAAPYFRVFNPTRQSEKVDPEGRYIRKWVSALKDVPNKYIHEPHHYLRARGSEQNSDTKYPQPMVDHSQARDDFIATFKGLKK</sequence>
<evidence type="ECO:0000256" key="5">
    <source>
        <dbReference type="ARBA" id="ARBA00022630"/>
    </source>
</evidence>
<dbReference type="GO" id="GO:0003904">
    <property type="term" value="F:deoxyribodipyrimidine photo-lyase activity"/>
    <property type="evidence" value="ECO:0007669"/>
    <property type="project" value="UniProtKB-EC"/>
</dbReference>
<dbReference type="GO" id="GO:0000719">
    <property type="term" value="P:photoreactive repair"/>
    <property type="evidence" value="ECO:0007669"/>
    <property type="project" value="UniProtKB-ARBA"/>
</dbReference>
<evidence type="ECO:0000256" key="3">
    <source>
        <dbReference type="ARBA" id="ARBA00013149"/>
    </source>
</evidence>
<dbReference type="InterPro" id="IPR036155">
    <property type="entry name" value="Crypto/Photolyase_N_sf"/>
</dbReference>
<dbReference type="RefSeq" id="WP_111568919.1">
    <property type="nucleotide sequence ID" value="NZ_PIPK01000004.1"/>
</dbReference>
<feature type="binding site" evidence="12">
    <location>
        <position position="269"/>
    </location>
    <ligand>
        <name>FAD</name>
        <dbReference type="ChEBI" id="CHEBI:57692"/>
    </ligand>
</feature>
<dbReference type="GO" id="GO:0009416">
    <property type="term" value="P:response to light stimulus"/>
    <property type="evidence" value="ECO:0007669"/>
    <property type="project" value="TreeGrafter"/>
</dbReference>
<dbReference type="EMBL" id="QLMD01000004">
    <property type="protein sequence ID" value="RAJ98824.1"/>
    <property type="molecule type" value="Genomic_DNA"/>
</dbReference>
<evidence type="ECO:0000256" key="12">
    <source>
        <dbReference type="PIRSR" id="PIRSR602081-1"/>
    </source>
</evidence>
<dbReference type="EC" id="4.1.99.3" evidence="3"/>
<dbReference type="PANTHER" id="PTHR11455">
    <property type="entry name" value="CRYPTOCHROME"/>
    <property type="match status" value="1"/>
</dbReference>
<dbReference type="Gene3D" id="1.25.40.80">
    <property type="match status" value="1"/>
</dbReference>
<evidence type="ECO:0000256" key="4">
    <source>
        <dbReference type="ARBA" id="ARBA00014046"/>
    </source>
</evidence>
<keyword evidence="19" id="KW-1185">Reference proteome</keyword>
<evidence type="ECO:0000256" key="9">
    <source>
        <dbReference type="ARBA" id="ARBA00033999"/>
    </source>
</evidence>
<dbReference type="PROSITE" id="PS51645">
    <property type="entry name" value="PHR_CRY_ALPHA_BETA"/>
    <property type="match status" value="1"/>
</dbReference>
<comment type="cofactor">
    <cofactor evidence="1">
        <name>(6R)-5,10-methylene-5,6,7,8-tetrahydrofolate</name>
        <dbReference type="ChEBI" id="CHEBI:15636"/>
    </cofactor>
</comment>
<dbReference type="PANTHER" id="PTHR11455:SF9">
    <property type="entry name" value="CRYPTOCHROME CIRCADIAN CLOCK 5 ISOFORM X1"/>
    <property type="match status" value="1"/>
</dbReference>
<dbReference type="Proteomes" id="UP000287865">
    <property type="component" value="Unassembled WGS sequence"/>
</dbReference>
<dbReference type="EMBL" id="PIPK01000004">
    <property type="protein sequence ID" value="RUO24972.1"/>
    <property type="molecule type" value="Genomic_DNA"/>
</dbReference>
<dbReference type="OrthoDB" id="9772484at2"/>
<comment type="catalytic activity">
    <reaction evidence="9">
        <text>cyclobutadipyrimidine (in DNA) = 2 pyrimidine residues (in DNA).</text>
        <dbReference type="EC" id="4.1.99.3"/>
    </reaction>
</comment>
<evidence type="ECO:0000256" key="7">
    <source>
        <dbReference type="ARBA" id="ARBA00022991"/>
    </source>
</evidence>
<name>A0A327X0K6_9GAMM</name>
<evidence type="ECO:0000256" key="14">
    <source>
        <dbReference type="RuleBase" id="RU004182"/>
    </source>
</evidence>